<dbReference type="SUPFAM" id="SSF53448">
    <property type="entry name" value="Nucleotide-diphospho-sugar transferases"/>
    <property type="match status" value="1"/>
</dbReference>
<comment type="caution">
    <text evidence="3">The sequence shown here is derived from an EMBL/GenBank/DDBJ whole genome shotgun (WGS) entry which is preliminary data.</text>
</comment>
<proteinExistence type="predicted"/>
<accession>A0A4R3N3H1</accession>
<dbReference type="Pfam" id="PF00535">
    <property type="entry name" value="Glycos_transf_2"/>
    <property type="match status" value="1"/>
</dbReference>
<dbReference type="EMBL" id="SMAO01000002">
    <property type="protein sequence ID" value="TCT22867.1"/>
    <property type="molecule type" value="Genomic_DNA"/>
</dbReference>
<dbReference type="Gene3D" id="3.90.550.10">
    <property type="entry name" value="Spore Coat Polysaccharide Biosynthesis Protein SpsA, Chain A"/>
    <property type="match status" value="1"/>
</dbReference>
<dbReference type="InterPro" id="IPR029044">
    <property type="entry name" value="Nucleotide-diphossugar_trans"/>
</dbReference>
<reference evidence="3 4" key="1">
    <citation type="submission" date="2019-03" db="EMBL/GenBank/DDBJ databases">
        <title>Genomic Encyclopedia of Type Strains, Phase IV (KMG-IV): sequencing the most valuable type-strain genomes for metagenomic binning, comparative biology and taxonomic classification.</title>
        <authorList>
            <person name="Goeker M."/>
        </authorList>
    </citation>
    <scope>NUCLEOTIDE SEQUENCE [LARGE SCALE GENOMIC DNA]</scope>
    <source>
        <strain evidence="3 4">DSM 13587</strain>
    </source>
</reference>
<keyword evidence="4" id="KW-1185">Reference proteome</keyword>
<evidence type="ECO:0000256" key="1">
    <source>
        <dbReference type="SAM" id="MobiDB-lite"/>
    </source>
</evidence>
<dbReference type="AlphaFoldDB" id="A0A4R3N3H1"/>
<organism evidence="3 4">
    <name type="scientific">Thiobaca trueperi</name>
    <dbReference type="NCBI Taxonomy" id="127458"/>
    <lineage>
        <taxon>Bacteria</taxon>
        <taxon>Pseudomonadati</taxon>
        <taxon>Pseudomonadota</taxon>
        <taxon>Gammaproteobacteria</taxon>
        <taxon>Chromatiales</taxon>
        <taxon>Chromatiaceae</taxon>
        <taxon>Thiobaca</taxon>
    </lineage>
</organism>
<keyword evidence="3" id="KW-0808">Transferase</keyword>
<sequence length="367" mass="40601">MIAVIVINYRQTAVTLACLQSLDAHAETDFHLFLVDNAADDRSHAALTDWIASRTGDPSGITLLSNADNLGFAGGCNQALDIILADERFNAIALLNNDTLIEPGWLLNLSAPLDPSRRIGMVAGRMMDLAHPERIDSLGIVFYRSGIASNRKDMRTPLLGPCGGAALYSADLLRAVRAIDGAVFDPAFFCYAEDTDLALRARALGYTCAFADDAVLRHHGSLSSGGGFNEFVAYQGLRNSLFALLKSLPAGFLWRNLGWILLMQCAVTVKYLIKGKPGLVWRIYRDLIRGLPRVLRQRRRIQAAMIAPRDDWQRWTCLRFYDRAYVRHGLRTLHRRDILAAHPVSGEADQRSDAHQDWQAPSSGAGR</sequence>
<dbReference type="GO" id="GO:0016740">
    <property type="term" value="F:transferase activity"/>
    <property type="evidence" value="ECO:0007669"/>
    <property type="project" value="UniProtKB-KW"/>
</dbReference>
<name>A0A4R3N3H1_9GAMM</name>
<dbReference type="PANTHER" id="PTHR43179">
    <property type="entry name" value="RHAMNOSYLTRANSFERASE WBBL"/>
    <property type="match status" value="1"/>
</dbReference>
<gene>
    <name evidence="3" type="ORF">EDC35_102198</name>
</gene>
<dbReference type="CDD" id="cd04186">
    <property type="entry name" value="GT_2_like_c"/>
    <property type="match status" value="1"/>
</dbReference>
<dbReference type="InterPro" id="IPR001173">
    <property type="entry name" value="Glyco_trans_2-like"/>
</dbReference>
<dbReference type="PANTHER" id="PTHR43179:SF11">
    <property type="entry name" value="GLYCOSYL TRANSFERASE"/>
    <property type="match status" value="1"/>
</dbReference>
<dbReference type="OrthoDB" id="9771846at2"/>
<protein>
    <submittedName>
        <fullName evidence="3">GT2 family glycosyltransferase</fullName>
    </submittedName>
</protein>
<evidence type="ECO:0000259" key="2">
    <source>
        <dbReference type="Pfam" id="PF00535"/>
    </source>
</evidence>
<dbReference type="RefSeq" id="WP_132975996.1">
    <property type="nucleotide sequence ID" value="NZ_SMAO01000002.1"/>
</dbReference>
<evidence type="ECO:0000313" key="3">
    <source>
        <dbReference type="EMBL" id="TCT22867.1"/>
    </source>
</evidence>
<feature type="domain" description="Glycosyltransferase 2-like" evidence="2">
    <location>
        <begin position="4"/>
        <end position="174"/>
    </location>
</feature>
<feature type="region of interest" description="Disordered" evidence="1">
    <location>
        <begin position="345"/>
        <end position="367"/>
    </location>
</feature>
<dbReference type="Proteomes" id="UP000295717">
    <property type="component" value="Unassembled WGS sequence"/>
</dbReference>
<evidence type="ECO:0000313" key="4">
    <source>
        <dbReference type="Proteomes" id="UP000295717"/>
    </source>
</evidence>